<dbReference type="Proteomes" id="UP001596512">
    <property type="component" value="Unassembled WGS sequence"/>
</dbReference>
<dbReference type="Pfam" id="PF01435">
    <property type="entry name" value="Peptidase_M48"/>
    <property type="match status" value="1"/>
</dbReference>
<evidence type="ECO:0000256" key="1">
    <source>
        <dbReference type="ARBA" id="ARBA00022670"/>
    </source>
</evidence>
<evidence type="ECO:0000313" key="10">
    <source>
        <dbReference type="EMBL" id="MFC7613103.1"/>
    </source>
</evidence>
<dbReference type="GO" id="GO:0008237">
    <property type="term" value="F:metallopeptidase activity"/>
    <property type="evidence" value="ECO:0007669"/>
    <property type="project" value="UniProtKB-KW"/>
</dbReference>
<keyword evidence="1 6" id="KW-0645">Protease</keyword>
<dbReference type="InterPro" id="IPR001915">
    <property type="entry name" value="Peptidase_M48"/>
</dbReference>
<feature type="transmembrane region" description="Helical" evidence="8">
    <location>
        <begin position="103"/>
        <end position="122"/>
    </location>
</feature>
<organism evidence="10 11">
    <name type="scientific">Actinokineospora soli</name>
    <dbReference type="NCBI Taxonomy" id="1048753"/>
    <lineage>
        <taxon>Bacteria</taxon>
        <taxon>Bacillati</taxon>
        <taxon>Actinomycetota</taxon>
        <taxon>Actinomycetes</taxon>
        <taxon>Pseudonocardiales</taxon>
        <taxon>Pseudonocardiaceae</taxon>
        <taxon>Actinokineospora</taxon>
    </lineage>
</organism>
<protein>
    <submittedName>
        <fullName evidence="10">M48 family metalloprotease</fullName>
        <ecNumber evidence="10">3.4.24.-</ecNumber>
    </submittedName>
</protein>
<feature type="compositionally biased region" description="Basic residues" evidence="7">
    <location>
        <begin position="241"/>
        <end position="257"/>
    </location>
</feature>
<feature type="compositionally biased region" description="Low complexity" evidence="7">
    <location>
        <begin position="258"/>
        <end position="267"/>
    </location>
</feature>
<evidence type="ECO:0000259" key="9">
    <source>
        <dbReference type="Pfam" id="PF01435"/>
    </source>
</evidence>
<keyword evidence="8" id="KW-1133">Transmembrane helix</keyword>
<keyword evidence="4 6" id="KW-0862">Zinc</keyword>
<feature type="compositionally biased region" description="Low complexity" evidence="7">
    <location>
        <begin position="322"/>
        <end position="337"/>
    </location>
</feature>
<keyword evidence="8" id="KW-0812">Transmembrane</keyword>
<feature type="compositionally biased region" description="Basic residues" evidence="7">
    <location>
        <begin position="285"/>
        <end position="299"/>
    </location>
</feature>
<keyword evidence="11" id="KW-1185">Reference proteome</keyword>
<keyword evidence="8" id="KW-0472">Membrane</keyword>
<gene>
    <name evidence="10" type="ORF">ACFQV2_05170</name>
</gene>
<evidence type="ECO:0000256" key="5">
    <source>
        <dbReference type="ARBA" id="ARBA00023049"/>
    </source>
</evidence>
<evidence type="ECO:0000256" key="2">
    <source>
        <dbReference type="ARBA" id="ARBA00022723"/>
    </source>
</evidence>
<name>A0ABW2TIR1_9PSEU</name>
<comment type="caution">
    <text evidence="10">The sequence shown here is derived from an EMBL/GenBank/DDBJ whole genome shotgun (WGS) entry which is preliminary data.</text>
</comment>
<proteinExistence type="inferred from homology"/>
<keyword evidence="2" id="KW-0479">Metal-binding</keyword>
<evidence type="ECO:0000256" key="3">
    <source>
        <dbReference type="ARBA" id="ARBA00022801"/>
    </source>
</evidence>
<reference evidence="11" key="1">
    <citation type="journal article" date="2019" name="Int. J. Syst. Evol. Microbiol.">
        <title>The Global Catalogue of Microorganisms (GCM) 10K type strain sequencing project: providing services to taxonomists for standard genome sequencing and annotation.</title>
        <authorList>
            <consortium name="The Broad Institute Genomics Platform"/>
            <consortium name="The Broad Institute Genome Sequencing Center for Infectious Disease"/>
            <person name="Wu L."/>
            <person name="Ma J."/>
        </authorList>
    </citation>
    <scope>NUCLEOTIDE SEQUENCE [LARGE SCALE GENOMIC DNA]</scope>
    <source>
        <strain evidence="11">JCM 17695</strain>
    </source>
</reference>
<evidence type="ECO:0000256" key="7">
    <source>
        <dbReference type="SAM" id="MobiDB-lite"/>
    </source>
</evidence>
<dbReference type="EMBL" id="JBHTEY010000004">
    <property type="protein sequence ID" value="MFC7613103.1"/>
    <property type="molecule type" value="Genomic_DNA"/>
</dbReference>
<dbReference type="EC" id="3.4.24.-" evidence="10"/>
<evidence type="ECO:0000313" key="11">
    <source>
        <dbReference type="Proteomes" id="UP001596512"/>
    </source>
</evidence>
<sequence>MLGLLTAVAAATAVPLLTTWWFGVRPVDADPHLDRLAAVAGVRTAWLTSTRRHRDSFTYHRGVVLHPALRRALRRRERVADAIVLHELGHVANRDVGRTYRAFVAPVLFLPLVAVPFAVIAAERTAAVEYTARFAVLLVVVGASWLAVLRAREHEADRRARAWDAEAFDAAVAAAPAPRGPWWLSTHPHHRGAAPAARFAGGAAAVVAAVAAVEATASVHHLLPTPLRHPALSARWPRSSSARRWRRPRGPRARGRSRSGCSSARSCPPTPVPGSAASTTPRPGRPGRCRWPPRTRRRWSWSSPRPRAPGWPSPRRPRGRSRAPWSSRAARSPRGWSCCGPRRATSAATPWTSSR</sequence>
<comment type="cofactor">
    <cofactor evidence="6">
        <name>Zn(2+)</name>
        <dbReference type="ChEBI" id="CHEBI:29105"/>
    </cofactor>
    <text evidence="6">Binds 1 zinc ion per subunit.</text>
</comment>
<accession>A0ABW2TIR1</accession>
<feature type="region of interest" description="Disordered" evidence="7">
    <location>
        <begin position="233"/>
        <end position="355"/>
    </location>
</feature>
<feature type="transmembrane region" description="Helical" evidence="8">
    <location>
        <begin position="134"/>
        <end position="151"/>
    </location>
</feature>
<keyword evidence="3 6" id="KW-0378">Hydrolase</keyword>
<keyword evidence="5 6" id="KW-0482">Metalloprotease</keyword>
<evidence type="ECO:0000256" key="4">
    <source>
        <dbReference type="ARBA" id="ARBA00022833"/>
    </source>
</evidence>
<evidence type="ECO:0000256" key="6">
    <source>
        <dbReference type="RuleBase" id="RU003983"/>
    </source>
</evidence>
<evidence type="ECO:0000256" key="8">
    <source>
        <dbReference type="SAM" id="Phobius"/>
    </source>
</evidence>
<feature type="domain" description="Peptidase M48" evidence="9">
    <location>
        <begin position="62"/>
        <end position="190"/>
    </location>
</feature>
<comment type="similarity">
    <text evidence="6">Belongs to the peptidase M48 family.</text>
</comment>
<feature type="compositionally biased region" description="Polar residues" evidence="7">
    <location>
        <begin position="346"/>
        <end position="355"/>
    </location>
</feature>